<organism evidence="1 2">
    <name type="scientific">Candidatus Sarcina troglodytae</name>
    <dbReference type="NCBI Taxonomy" id="2726954"/>
    <lineage>
        <taxon>Bacteria</taxon>
        <taxon>Bacillati</taxon>
        <taxon>Bacillota</taxon>
        <taxon>Clostridia</taxon>
        <taxon>Eubacteriales</taxon>
        <taxon>Clostridiaceae</taxon>
        <taxon>Sarcina</taxon>
    </lineage>
</organism>
<dbReference type="Proteomes" id="UP000594603">
    <property type="component" value="Plasmid p2"/>
</dbReference>
<evidence type="ECO:0000313" key="2">
    <source>
        <dbReference type="Proteomes" id="UP000594603"/>
    </source>
</evidence>
<name>A0ACD1BH83_9CLOT</name>
<keyword evidence="2" id="KW-1185">Reference proteome</keyword>
<geneLocation type="plasmid" evidence="1 2">
    <name>p2</name>
</geneLocation>
<gene>
    <name evidence="1" type="ORF">HH195_11865</name>
</gene>
<evidence type="ECO:0000313" key="1">
    <source>
        <dbReference type="EMBL" id="QPJ86663.1"/>
    </source>
</evidence>
<reference evidence="1" key="1">
    <citation type="submission" date="2020-04" db="EMBL/GenBank/DDBJ databases">
        <title>A novel bacterium ('Candidatus Sarcina troglodytae' sp. nov.) linked to a protracted, uniformly lethal epizootic among sanctuary western chimpanzees (Pan troglodytes verus) in Sierra Leone.</title>
        <authorList>
            <person name="Owens L.A."/>
            <person name="Colitti B."/>
            <person name="Hirji I."/>
            <person name="Pizaro A."/>
            <person name="Jaffe J.E."/>
            <person name="Moittie S."/>
            <person name="Bishop-Lilly K.A."/>
            <person name="Estrella L.A."/>
            <person name="Voegtly L.J."/>
            <person name="Kuhn J.H."/>
            <person name="Suen G."/>
            <person name="Deblois C.L."/>
            <person name="Dunn C."/>
            <person name="Juan-Salles C."/>
            <person name="Goldberg T.L."/>
        </authorList>
    </citation>
    <scope>NUCLEOTIDE SEQUENCE</scope>
    <source>
        <strain evidence="1">JB2</strain>
    </source>
</reference>
<proteinExistence type="predicted"/>
<keyword evidence="1" id="KW-0614">Plasmid</keyword>
<sequence length="419" mass="47778">MINILKLELKRMLKNKNNILILSMGLVLTILLITYVILIQSTNIIDSTGSYKTISGLKAVKYDAEIQNKLEGEVTNEILLDTLNRYTILYSKYGENIPLDIYTEELGAYIEFINILPYSFSNFGNRMNNQETLTLDKLTEDEVSNYYTQLSKNQSYELINYYKLPEKAQNYAKNMDNKVKKPFYFSSFTGWDTVLEFSNILIICICILGCILIANVYSKEYKNGSDDIMRCTKYGKKHLAISKLISSNLLASLLYIICMTLFYGIAYALLNRNGLKTSIQFLSPLSPVPLTFEKCIFIIIIFGLITVLSMVNFTLFLSSKYENSTYIISLALIVLLAPIFIRTSIDANLNNASNIIKFLVNILPSSGTRIYYELINELNLFQIGSLTIWSPYIILATSVLTLIFFSIFTVKSYINHEAI</sequence>
<dbReference type="EMBL" id="CP051756">
    <property type="protein sequence ID" value="QPJ86663.1"/>
    <property type="molecule type" value="Genomic_DNA"/>
</dbReference>
<accession>A0ACD1BH83</accession>
<protein>
    <submittedName>
        <fullName evidence="1">Uncharacterized protein</fullName>
    </submittedName>
</protein>